<evidence type="ECO:0000256" key="5">
    <source>
        <dbReference type="ARBA" id="ARBA00023242"/>
    </source>
</evidence>
<feature type="region of interest" description="Disordered" evidence="7">
    <location>
        <begin position="206"/>
        <end position="249"/>
    </location>
</feature>
<name>R7TAC6_CAPTE</name>
<keyword evidence="4 6" id="KW-0694">RNA-binding</keyword>
<accession>R7TAC6</accession>
<gene>
    <name evidence="9" type="ORF">CAPTEDRAFT_200790</name>
</gene>
<evidence type="ECO:0000313" key="10">
    <source>
        <dbReference type="EnsemblMetazoa" id="CapteP200790"/>
    </source>
</evidence>
<dbReference type="Proteomes" id="UP000014760">
    <property type="component" value="Unassembled WGS sequence"/>
</dbReference>
<evidence type="ECO:0000256" key="2">
    <source>
        <dbReference type="ARBA" id="ARBA00020364"/>
    </source>
</evidence>
<dbReference type="GO" id="GO:0005689">
    <property type="term" value="C:U12-type spliceosomal complex"/>
    <property type="evidence" value="ECO:0007669"/>
    <property type="project" value="TreeGrafter"/>
</dbReference>
<evidence type="ECO:0000313" key="11">
    <source>
        <dbReference type="Proteomes" id="UP000014760"/>
    </source>
</evidence>
<keyword evidence="3" id="KW-0677">Repeat</keyword>
<evidence type="ECO:0000313" key="9">
    <source>
        <dbReference type="EMBL" id="ELT90688.1"/>
    </source>
</evidence>
<reference evidence="9 11" key="2">
    <citation type="journal article" date="2013" name="Nature">
        <title>Insights into bilaterian evolution from three spiralian genomes.</title>
        <authorList>
            <person name="Simakov O."/>
            <person name="Marletaz F."/>
            <person name="Cho S.J."/>
            <person name="Edsinger-Gonzales E."/>
            <person name="Havlak P."/>
            <person name="Hellsten U."/>
            <person name="Kuo D.H."/>
            <person name="Larsson T."/>
            <person name="Lv J."/>
            <person name="Arendt D."/>
            <person name="Savage R."/>
            <person name="Osoegawa K."/>
            <person name="de Jong P."/>
            <person name="Grimwood J."/>
            <person name="Chapman J.A."/>
            <person name="Shapiro H."/>
            <person name="Aerts A."/>
            <person name="Otillar R.P."/>
            <person name="Terry A.Y."/>
            <person name="Boore J.L."/>
            <person name="Grigoriev I.V."/>
            <person name="Lindberg D.R."/>
            <person name="Seaver E.C."/>
            <person name="Weisblat D.A."/>
            <person name="Putnam N.H."/>
            <person name="Rokhsar D.S."/>
        </authorList>
    </citation>
    <scope>NUCLEOTIDE SEQUENCE</scope>
    <source>
        <strain evidence="9 11">I ESC-2004</strain>
    </source>
</reference>
<feature type="region of interest" description="Disordered" evidence="7">
    <location>
        <begin position="274"/>
        <end position="313"/>
    </location>
</feature>
<dbReference type="OrthoDB" id="277802at2759"/>
<dbReference type="EMBL" id="KB310818">
    <property type="protein sequence ID" value="ELT90688.1"/>
    <property type="molecule type" value="Genomic_DNA"/>
</dbReference>
<dbReference type="GO" id="GO:0030626">
    <property type="term" value="F:U12 snRNA binding"/>
    <property type="evidence" value="ECO:0007669"/>
    <property type="project" value="TreeGrafter"/>
</dbReference>
<dbReference type="InterPro" id="IPR012677">
    <property type="entry name" value="Nucleotide-bd_a/b_plait_sf"/>
</dbReference>
<dbReference type="CDD" id="cd12238">
    <property type="entry name" value="RRM1_RBM40_like"/>
    <property type="match status" value="1"/>
</dbReference>
<dbReference type="FunCoup" id="R7TAC6">
    <property type="interactions" value="847"/>
</dbReference>
<dbReference type="PANTHER" id="PTHR16105">
    <property type="entry name" value="RNA-BINDING REGION-CONTAINING PROTEIN 3"/>
    <property type="match status" value="1"/>
</dbReference>
<dbReference type="CDD" id="cd12239">
    <property type="entry name" value="RRM2_RBM40_like"/>
    <property type="match status" value="1"/>
</dbReference>
<feature type="domain" description="RRM" evidence="8">
    <location>
        <begin position="5"/>
        <end position="80"/>
    </location>
</feature>
<dbReference type="Gene3D" id="3.30.70.330">
    <property type="match status" value="2"/>
</dbReference>
<dbReference type="InterPro" id="IPR045164">
    <property type="entry name" value="RBM41/RNPC3"/>
</dbReference>
<dbReference type="InterPro" id="IPR035979">
    <property type="entry name" value="RBD_domain_sf"/>
</dbReference>
<dbReference type="GO" id="GO:0000398">
    <property type="term" value="P:mRNA splicing, via spliceosome"/>
    <property type="evidence" value="ECO:0007669"/>
    <property type="project" value="TreeGrafter"/>
</dbReference>
<dbReference type="EMBL" id="AMQN01014232">
    <property type="status" value="NOT_ANNOTATED_CDS"/>
    <property type="molecule type" value="Genomic_DNA"/>
</dbReference>
<evidence type="ECO:0000256" key="4">
    <source>
        <dbReference type="ARBA" id="ARBA00022884"/>
    </source>
</evidence>
<dbReference type="AlphaFoldDB" id="R7TAC6"/>
<keyword evidence="5" id="KW-0539">Nucleus</keyword>
<evidence type="ECO:0000256" key="3">
    <source>
        <dbReference type="ARBA" id="ARBA00022737"/>
    </source>
</evidence>
<keyword evidence="11" id="KW-1185">Reference proteome</keyword>
<sequence>MNEANTLRVKHLPPELSESDQIDLLKHFGAEHVKVMARKGGMKHTAFVLFSDHCSAKKALQRLHQLKVMGSILVAEFSTQTKHHPKVSDDWKGSRVIAGRKQENSDRLMTKKSVKAKKSESKAEVTRKLDSVSHKWGCVYPINPQLSYLYPPPTESTLQNIASALVSVPKFYVQVLHLMNKMSLPVPFGPVTARPPLVPDVMIPAFPPPPPSLPPHSSSESEIDSEGEAASLEAKPVKRPRSTPAVKPSEVFEEVSAPVVKSFQFKLPDDLAKDGVSEEANQEEVEGGFGKMEPSTKDDDDDSAEEEEWGEAEFISSRSLRKGRLSEKEMREYFVFKKYDSGEPTTRLYIKNLSKAVTEKDLHHIYGRYVNWENEQDRLMFDMRLMKEGRMKGQAFVTLPSVSQAEKAVRETHAFLLIDKPLVVQFARSAKPKETDPKKK</sequence>
<dbReference type="HOGENOM" id="CLU_039888_2_1_1"/>
<reference evidence="11" key="1">
    <citation type="submission" date="2012-12" db="EMBL/GenBank/DDBJ databases">
        <authorList>
            <person name="Hellsten U."/>
            <person name="Grimwood J."/>
            <person name="Chapman J.A."/>
            <person name="Shapiro H."/>
            <person name="Aerts A."/>
            <person name="Otillar R.P."/>
            <person name="Terry A.Y."/>
            <person name="Boore J.L."/>
            <person name="Simakov O."/>
            <person name="Marletaz F."/>
            <person name="Cho S.-J."/>
            <person name="Edsinger-Gonzales E."/>
            <person name="Havlak P."/>
            <person name="Kuo D.-H."/>
            <person name="Larsson T."/>
            <person name="Lv J."/>
            <person name="Arendt D."/>
            <person name="Savage R."/>
            <person name="Osoegawa K."/>
            <person name="de Jong P."/>
            <person name="Lindberg D.R."/>
            <person name="Seaver E.C."/>
            <person name="Weisblat D.A."/>
            <person name="Putnam N.H."/>
            <person name="Grigoriev I.V."/>
            <person name="Rokhsar D.S."/>
        </authorList>
    </citation>
    <scope>NUCLEOTIDE SEQUENCE</scope>
    <source>
        <strain evidence="11">I ESC-2004</strain>
    </source>
</reference>
<dbReference type="Gene3D" id="6.10.250.610">
    <property type="match status" value="1"/>
</dbReference>
<feature type="compositionally biased region" description="Acidic residues" evidence="7">
    <location>
        <begin position="298"/>
        <end position="311"/>
    </location>
</feature>
<dbReference type="EnsemblMetazoa" id="CapteT200790">
    <property type="protein sequence ID" value="CapteP200790"/>
    <property type="gene ID" value="CapteG200790"/>
</dbReference>
<dbReference type="Pfam" id="PF00076">
    <property type="entry name" value="RRM_1"/>
    <property type="match status" value="2"/>
</dbReference>
<reference evidence="10" key="3">
    <citation type="submission" date="2015-06" db="UniProtKB">
        <authorList>
            <consortium name="EnsemblMetazoa"/>
        </authorList>
    </citation>
    <scope>IDENTIFICATION</scope>
</reference>
<dbReference type="OMA" id="AINIRHE"/>
<dbReference type="STRING" id="283909.R7TAC6"/>
<dbReference type="SMART" id="SM00360">
    <property type="entry name" value="RRM"/>
    <property type="match status" value="2"/>
</dbReference>
<proteinExistence type="predicted"/>
<feature type="domain" description="RRM" evidence="8">
    <location>
        <begin position="346"/>
        <end position="429"/>
    </location>
</feature>
<protein>
    <recommendedName>
        <fullName evidence="2">RNA-binding region-containing protein 3</fullName>
    </recommendedName>
</protein>
<dbReference type="PROSITE" id="PS50102">
    <property type="entry name" value="RRM"/>
    <property type="match status" value="2"/>
</dbReference>
<dbReference type="GO" id="GO:0097157">
    <property type="term" value="F:pre-mRNA intronic binding"/>
    <property type="evidence" value="ECO:0007669"/>
    <property type="project" value="TreeGrafter"/>
</dbReference>
<evidence type="ECO:0000256" key="6">
    <source>
        <dbReference type="PROSITE-ProRule" id="PRU00176"/>
    </source>
</evidence>
<dbReference type="InterPro" id="IPR034147">
    <property type="entry name" value="RBM40_RRM1"/>
</dbReference>
<dbReference type="SUPFAM" id="SSF54928">
    <property type="entry name" value="RNA-binding domain, RBD"/>
    <property type="match status" value="2"/>
</dbReference>
<evidence type="ECO:0000256" key="7">
    <source>
        <dbReference type="SAM" id="MobiDB-lite"/>
    </source>
</evidence>
<dbReference type="InterPro" id="IPR000504">
    <property type="entry name" value="RRM_dom"/>
</dbReference>
<evidence type="ECO:0000256" key="1">
    <source>
        <dbReference type="ARBA" id="ARBA00004123"/>
    </source>
</evidence>
<dbReference type="PANTHER" id="PTHR16105:SF0">
    <property type="entry name" value="RNA-BINDING REGION-CONTAINING PROTEIN 3"/>
    <property type="match status" value="1"/>
</dbReference>
<dbReference type="FunFam" id="3.30.70.330:FF:000207">
    <property type="entry name" value="RNA-binding region (RNP1, RRM)-containing 3"/>
    <property type="match status" value="1"/>
</dbReference>
<organism evidence="9">
    <name type="scientific">Capitella teleta</name>
    <name type="common">Polychaete worm</name>
    <dbReference type="NCBI Taxonomy" id="283909"/>
    <lineage>
        <taxon>Eukaryota</taxon>
        <taxon>Metazoa</taxon>
        <taxon>Spiralia</taxon>
        <taxon>Lophotrochozoa</taxon>
        <taxon>Annelida</taxon>
        <taxon>Polychaeta</taxon>
        <taxon>Sedentaria</taxon>
        <taxon>Scolecida</taxon>
        <taxon>Capitellidae</taxon>
        <taxon>Capitella</taxon>
    </lineage>
</organism>
<evidence type="ECO:0000259" key="8">
    <source>
        <dbReference type="PROSITE" id="PS50102"/>
    </source>
</evidence>
<comment type="subcellular location">
    <subcellularLocation>
        <location evidence="1">Nucleus</location>
    </subcellularLocation>
</comment>